<organism evidence="1 2">
    <name type="scientific">Ruminococcoides intestinale</name>
    <dbReference type="NCBI Taxonomy" id="3133162"/>
    <lineage>
        <taxon>Bacteria</taxon>
        <taxon>Bacillati</taxon>
        <taxon>Bacillota</taxon>
        <taxon>Clostridia</taxon>
        <taxon>Eubacteriales</taxon>
        <taxon>Oscillospiraceae</taxon>
        <taxon>Ruminococcoides</taxon>
    </lineage>
</organism>
<gene>
    <name evidence="1" type="ORF">WMO39_07115</name>
</gene>
<dbReference type="Proteomes" id="UP001490816">
    <property type="component" value="Unassembled WGS sequence"/>
</dbReference>
<accession>A0ABV1F9P1</accession>
<reference evidence="1 2" key="1">
    <citation type="submission" date="2024-03" db="EMBL/GenBank/DDBJ databases">
        <title>Human intestinal bacterial collection.</title>
        <authorList>
            <person name="Pauvert C."/>
            <person name="Hitch T.C.A."/>
            <person name="Clavel T."/>
        </authorList>
    </citation>
    <scope>NUCLEOTIDE SEQUENCE [LARGE SCALE GENOMIC DNA]</scope>
    <source>
        <strain evidence="1 2">CLA-JM-H38</strain>
    </source>
</reference>
<comment type="caution">
    <text evidence="1">The sequence shown here is derived from an EMBL/GenBank/DDBJ whole genome shotgun (WGS) entry which is preliminary data.</text>
</comment>
<protein>
    <recommendedName>
        <fullName evidence="3">HEAT repeat domain-containing protein</fullName>
    </recommendedName>
</protein>
<proteinExistence type="predicted"/>
<dbReference type="EMBL" id="JBBMEZ010000017">
    <property type="protein sequence ID" value="MEQ2470094.1"/>
    <property type="molecule type" value="Genomic_DNA"/>
</dbReference>
<dbReference type="InterPro" id="IPR016024">
    <property type="entry name" value="ARM-type_fold"/>
</dbReference>
<dbReference type="SUPFAM" id="SSF48371">
    <property type="entry name" value="ARM repeat"/>
    <property type="match status" value="1"/>
</dbReference>
<dbReference type="RefSeq" id="WP_367286070.1">
    <property type="nucleotide sequence ID" value="NZ_JBBMEZ010000017.1"/>
</dbReference>
<keyword evidence="2" id="KW-1185">Reference proteome</keyword>
<evidence type="ECO:0000313" key="1">
    <source>
        <dbReference type="EMBL" id="MEQ2470094.1"/>
    </source>
</evidence>
<evidence type="ECO:0000313" key="2">
    <source>
        <dbReference type="Proteomes" id="UP001490816"/>
    </source>
</evidence>
<sequence length="189" mass="22091">MKTEQIFQEFEQRFEKEYYAQLASKEILTVPLLIEIFLDDDYANAHWAEQVLEYICEVNPKLVYPFFEFVAKGLDNCNGFLAWNTWKMITKLLPTDTEDKFESVKERFYDALASKTPAEFSIACDCAVSVFINKADEQKKLLDILKKSVEHKFYIGDTEIENSGEIAKEKVQSFLERIMNYKTKAENNC</sequence>
<evidence type="ECO:0008006" key="3">
    <source>
        <dbReference type="Google" id="ProtNLM"/>
    </source>
</evidence>
<name>A0ABV1F9P1_9FIRM</name>